<sequence>MNSTAMSKLISNEELSIIFTGKDEEVFTNSPLLKFVKECFTVVQKISEVNNVDEFFLENIKKHQSEDIRDISFWLEEEGINMLRNILSKAVLFNVEVEPFVKRYHHILETSFIDAIEYNDYNSFYLSFLDAIYGIDDHVSSLEHNGDFKGDIITSTIYLSSDLQNYDLQDHFWIEIAMNSHLLLKPAKEAGFFYEERYQ</sequence>
<dbReference type="EMBL" id="AEPB01000057">
    <property type="protein sequence ID" value="EGA88437.1"/>
    <property type="molecule type" value="Genomic_DNA"/>
</dbReference>
<comment type="caution">
    <text evidence="1">The sequence shown here is derived from an EMBL/GenBank/DDBJ whole genome shotgun (WGS) entry which is preliminary data.</text>
</comment>
<gene>
    <name evidence="1" type="ORF">GPDM_15159</name>
</gene>
<reference evidence="1 2" key="1">
    <citation type="journal article" date="2011" name="J. Bacteriol.">
        <title>The Draft Genome of Planococcus donghaensis MPA1U2 Reveals Nonsporulation Pathways Controlled by a Conserved Spo0A Regulon.</title>
        <authorList>
            <person name="Pearson M.D."/>
            <person name="Noller H.F."/>
        </authorList>
    </citation>
    <scope>NUCLEOTIDE SEQUENCE [LARGE SCALE GENOMIC DNA]</scope>
    <source>
        <strain evidence="1 2">MPA1U2</strain>
    </source>
</reference>
<protein>
    <submittedName>
        <fullName evidence="1">Uncharacterized protein</fullName>
    </submittedName>
</protein>
<proteinExistence type="predicted"/>
<evidence type="ECO:0000313" key="2">
    <source>
        <dbReference type="Proteomes" id="UP000003052"/>
    </source>
</evidence>
<dbReference type="RefSeq" id="WP_008432638.1">
    <property type="nucleotide sequence ID" value="NZ_AEPB01000057.1"/>
</dbReference>
<evidence type="ECO:0000313" key="1">
    <source>
        <dbReference type="EMBL" id="EGA88437.1"/>
    </source>
</evidence>
<name>E7RKK7_9BACL</name>
<organism evidence="1 2">
    <name type="scientific">Planococcus donghaensis MPA1U2</name>
    <dbReference type="NCBI Taxonomy" id="933115"/>
    <lineage>
        <taxon>Bacteria</taxon>
        <taxon>Bacillati</taxon>
        <taxon>Bacillota</taxon>
        <taxon>Bacilli</taxon>
        <taxon>Bacillales</taxon>
        <taxon>Caryophanaceae</taxon>
        <taxon>Planococcus</taxon>
    </lineage>
</organism>
<accession>E7RKK7</accession>
<dbReference type="Proteomes" id="UP000003052">
    <property type="component" value="Unassembled WGS sequence"/>
</dbReference>
<dbReference type="AlphaFoldDB" id="E7RKK7"/>